<dbReference type="GO" id="GO:0015144">
    <property type="term" value="F:carbohydrate transmembrane transporter activity"/>
    <property type="evidence" value="ECO:0007669"/>
    <property type="project" value="InterPro"/>
</dbReference>
<keyword evidence="4" id="KW-0732">Signal</keyword>
<dbReference type="InterPro" id="IPR006311">
    <property type="entry name" value="TAT_signal"/>
</dbReference>
<accession>A0A2S5ST65</accession>
<keyword evidence="2 5" id="KW-0813">Transport</keyword>
<dbReference type="InterPro" id="IPR006059">
    <property type="entry name" value="SBP"/>
</dbReference>
<evidence type="ECO:0000256" key="5">
    <source>
        <dbReference type="RuleBase" id="RU365005"/>
    </source>
</evidence>
<reference evidence="6 7" key="1">
    <citation type="submission" date="2018-02" db="EMBL/GenBank/DDBJ databases">
        <title>Reclassifiation of [Polyangium] brachysporum DSM 7029 as Guopingzhaonella breviflexa gen. nov., sp. nov., a member of the family Comamonadaceae.</title>
        <authorList>
            <person name="Tang B."/>
        </authorList>
    </citation>
    <scope>NUCLEOTIDE SEQUENCE [LARGE SCALE GENOMIC DNA]</scope>
    <source>
        <strain evidence="6 7">BCRC 80649</strain>
    </source>
</reference>
<dbReference type="GO" id="GO:0042597">
    <property type="term" value="C:periplasmic space"/>
    <property type="evidence" value="ECO:0007669"/>
    <property type="project" value="UniProtKB-SubCell"/>
</dbReference>
<sequence>MQKSRRDVVKLLSAVAGVPVLSWHTRAGAWTAGQLTVWVNADKGHEGLRRVAEAYAQRSGRKVVVQHFEQAVDRFEAVMKEGGQGGPDIWIWPHDRIGDWIQRGWIAPVQPSEPVRSDIVQVAWDGFTQGGKIWGYPLSVEAVALVYNKALVAQPPASFEEVLALHEKLKPKGIRALGWETGSPYFTWPLMAAGGAYVFQRRIDGSYEPRDTGINHPGAVRAGQYLQQLMAAGVIPQGGLSYSEAEADMQDGQQAMWITGPWAWEGLKSNGIDFGVAPLPTLGGRPARPFVGVLGAMVVEGSPHRAQAIDFIENHLLKPESLQRINADKPLGVPASRRMFWSQYADARVRASMEAIYAGRPMPSNSEMTWFWQHLSAALREINSGTRGPREALDAAAAQIRALASQGRPVASR</sequence>
<dbReference type="Pfam" id="PF01547">
    <property type="entry name" value="SBP_bac_1"/>
    <property type="match status" value="1"/>
</dbReference>
<comment type="function">
    <text evidence="5">Part of the ABC transporter complex MalEFGK involved in maltose/maltodextrin import. Binds maltose and higher maltodextrins.</text>
</comment>
<dbReference type="Proteomes" id="UP000238605">
    <property type="component" value="Unassembled WGS sequence"/>
</dbReference>
<keyword evidence="3 5" id="KW-0762">Sugar transport</keyword>
<dbReference type="GO" id="GO:0015768">
    <property type="term" value="P:maltose transport"/>
    <property type="evidence" value="ECO:0007669"/>
    <property type="project" value="TreeGrafter"/>
</dbReference>
<evidence type="ECO:0000256" key="1">
    <source>
        <dbReference type="ARBA" id="ARBA00008520"/>
    </source>
</evidence>
<dbReference type="GO" id="GO:0055052">
    <property type="term" value="C:ATP-binding cassette (ABC) transporter complex, substrate-binding subunit-containing"/>
    <property type="evidence" value="ECO:0007669"/>
    <property type="project" value="TreeGrafter"/>
</dbReference>
<dbReference type="PANTHER" id="PTHR30061:SF50">
    <property type="entry name" value="MALTOSE_MALTODEXTRIN-BINDING PERIPLASMIC PROTEIN"/>
    <property type="match status" value="1"/>
</dbReference>
<dbReference type="EMBL" id="PSNX01000010">
    <property type="protein sequence ID" value="PPE65921.1"/>
    <property type="molecule type" value="Genomic_DNA"/>
</dbReference>
<dbReference type="NCBIfam" id="NF007011">
    <property type="entry name" value="PRK09474.1"/>
    <property type="match status" value="1"/>
</dbReference>
<comment type="similarity">
    <text evidence="1 5">Belongs to the bacterial solute-binding protein 1 family.</text>
</comment>
<evidence type="ECO:0000256" key="2">
    <source>
        <dbReference type="ARBA" id="ARBA00022448"/>
    </source>
</evidence>
<keyword evidence="7" id="KW-1185">Reference proteome</keyword>
<dbReference type="GO" id="GO:1901982">
    <property type="term" value="F:maltose binding"/>
    <property type="evidence" value="ECO:0007669"/>
    <property type="project" value="TreeGrafter"/>
</dbReference>
<dbReference type="SUPFAM" id="SSF53850">
    <property type="entry name" value="Periplasmic binding protein-like II"/>
    <property type="match status" value="1"/>
</dbReference>
<dbReference type="PROSITE" id="PS51318">
    <property type="entry name" value="TAT"/>
    <property type="match status" value="1"/>
</dbReference>
<dbReference type="InterPro" id="IPR006060">
    <property type="entry name" value="Maltose/Cyclodextrin-bd"/>
</dbReference>
<dbReference type="RefSeq" id="WP_104302870.1">
    <property type="nucleotide sequence ID" value="NZ_PSNX01000010.1"/>
</dbReference>
<evidence type="ECO:0000313" key="6">
    <source>
        <dbReference type="EMBL" id="PPE65921.1"/>
    </source>
</evidence>
<dbReference type="OrthoDB" id="9766758at2"/>
<dbReference type="AlphaFoldDB" id="A0A2S5ST65"/>
<dbReference type="PRINTS" id="PR00181">
    <property type="entry name" value="MALTOSEBP"/>
</dbReference>
<comment type="subcellular location">
    <subcellularLocation>
        <location evidence="5">Periplasm</location>
    </subcellularLocation>
</comment>
<evidence type="ECO:0000256" key="4">
    <source>
        <dbReference type="ARBA" id="ARBA00022729"/>
    </source>
</evidence>
<dbReference type="PANTHER" id="PTHR30061">
    <property type="entry name" value="MALTOSE-BINDING PERIPLASMIC PROTEIN"/>
    <property type="match status" value="1"/>
</dbReference>
<evidence type="ECO:0000256" key="3">
    <source>
        <dbReference type="ARBA" id="ARBA00022597"/>
    </source>
</evidence>
<dbReference type="GO" id="GO:0042956">
    <property type="term" value="P:maltodextrin transmembrane transport"/>
    <property type="evidence" value="ECO:0007669"/>
    <property type="project" value="TreeGrafter"/>
</dbReference>
<protein>
    <recommendedName>
        <fullName evidence="5">Maltodextrin-binding protein</fullName>
    </recommendedName>
</protein>
<comment type="caution">
    <text evidence="6">The sequence shown here is derived from an EMBL/GenBank/DDBJ whole genome shotgun (WGS) entry which is preliminary data.</text>
</comment>
<proteinExistence type="inferred from homology"/>
<evidence type="ECO:0000313" key="7">
    <source>
        <dbReference type="Proteomes" id="UP000238605"/>
    </source>
</evidence>
<keyword evidence="5" id="KW-0574">Periplasm</keyword>
<organism evidence="6 7">
    <name type="scientific">Caldimonas caldifontis</name>
    <dbReference type="NCBI Taxonomy" id="1452508"/>
    <lineage>
        <taxon>Bacteria</taxon>
        <taxon>Pseudomonadati</taxon>
        <taxon>Pseudomonadota</taxon>
        <taxon>Betaproteobacteria</taxon>
        <taxon>Burkholderiales</taxon>
        <taxon>Sphaerotilaceae</taxon>
        <taxon>Caldimonas</taxon>
    </lineage>
</organism>
<gene>
    <name evidence="6" type="ORF">C1704_11495</name>
</gene>
<name>A0A2S5ST65_9BURK</name>
<dbReference type="Gene3D" id="3.40.190.10">
    <property type="entry name" value="Periplasmic binding protein-like II"/>
    <property type="match status" value="2"/>
</dbReference>